<organism evidence="18 19">
    <name type="scientific">Colwellia echini</name>
    <dbReference type="NCBI Taxonomy" id="1982103"/>
    <lineage>
        <taxon>Bacteria</taxon>
        <taxon>Pseudomonadati</taxon>
        <taxon>Pseudomonadota</taxon>
        <taxon>Gammaproteobacteria</taxon>
        <taxon>Alteromonadales</taxon>
        <taxon>Colwelliaceae</taxon>
        <taxon>Colwellia</taxon>
    </lineage>
</organism>
<protein>
    <recommendedName>
        <fullName evidence="3">histidine kinase</fullName>
        <ecNumber evidence="3">2.7.13.3</ecNumber>
    </recommendedName>
</protein>
<dbReference type="InterPro" id="IPR036890">
    <property type="entry name" value="HATPase_C_sf"/>
</dbReference>
<dbReference type="InterPro" id="IPR004358">
    <property type="entry name" value="Sig_transdc_His_kin-like_C"/>
</dbReference>
<keyword evidence="9" id="KW-0418">Kinase</keyword>
<dbReference type="Gene3D" id="6.10.340.10">
    <property type="match status" value="1"/>
</dbReference>
<keyword evidence="6" id="KW-0808">Transferase</keyword>
<evidence type="ECO:0000313" key="18">
    <source>
        <dbReference type="EMBL" id="TYK64517.1"/>
    </source>
</evidence>
<evidence type="ECO:0000256" key="13">
    <source>
        <dbReference type="ARBA" id="ARBA00023136"/>
    </source>
</evidence>
<dbReference type="InterPro" id="IPR050398">
    <property type="entry name" value="HssS/ArlS-like"/>
</dbReference>
<evidence type="ECO:0000313" key="19">
    <source>
        <dbReference type="Proteomes" id="UP000815846"/>
    </source>
</evidence>
<evidence type="ECO:0000256" key="5">
    <source>
        <dbReference type="ARBA" id="ARBA00022553"/>
    </source>
</evidence>
<keyword evidence="7 15" id="KW-0812">Transmembrane</keyword>
<dbReference type="Proteomes" id="UP000815846">
    <property type="component" value="Unassembled WGS sequence"/>
</dbReference>
<feature type="compositionally biased region" description="Basic and acidic residues" evidence="14">
    <location>
        <begin position="88"/>
        <end position="99"/>
    </location>
</feature>
<keyword evidence="12" id="KW-0902">Two-component regulatory system</keyword>
<dbReference type="RefSeq" id="WP_101343064.1">
    <property type="nucleotide sequence ID" value="NZ_PJAI02000023.1"/>
</dbReference>
<evidence type="ECO:0000256" key="11">
    <source>
        <dbReference type="ARBA" id="ARBA00022989"/>
    </source>
</evidence>
<keyword evidence="8" id="KW-0547">Nucleotide-binding</keyword>
<comment type="subcellular location">
    <subcellularLocation>
        <location evidence="2">Cell membrane</location>
        <topology evidence="2">Multi-pass membrane protein</topology>
    </subcellularLocation>
</comment>
<dbReference type="SUPFAM" id="SSF158472">
    <property type="entry name" value="HAMP domain-like"/>
    <property type="match status" value="1"/>
</dbReference>
<comment type="caution">
    <text evidence="18">The sequence shown here is derived from an EMBL/GenBank/DDBJ whole genome shotgun (WGS) entry which is preliminary data.</text>
</comment>
<evidence type="ECO:0000256" key="3">
    <source>
        <dbReference type="ARBA" id="ARBA00012438"/>
    </source>
</evidence>
<keyword evidence="4" id="KW-1003">Cell membrane</keyword>
<keyword evidence="19" id="KW-1185">Reference proteome</keyword>
<keyword evidence="13 15" id="KW-0472">Membrane</keyword>
<name>A0ABY3MTJ5_9GAMM</name>
<evidence type="ECO:0000256" key="8">
    <source>
        <dbReference type="ARBA" id="ARBA00022741"/>
    </source>
</evidence>
<feature type="region of interest" description="Disordered" evidence="14">
    <location>
        <begin position="85"/>
        <end position="146"/>
    </location>
</feature>
<dbReference type="PRINTS" id="PR00344">
    <property type="entry name" value="BCTRLSENSOR"/>
</dbReference>
<evidence type="ECO:0000256" key="15">
    <source>
        <dbReference type="SAM" id="Phobius"/>
    </source>
</evidence>
<dbReference type="PROSITE" id="PS50109">
    <property type="entry name" value="HIS_KIN"/>
    <property type="match status" value="1"/>
</dbReference>
<dbReference type="InterPro" id="IPR003660">
    <property type="entry name" value="HAMP_dom"/>
</dbReference>
<evidence type="ECO:0000256" key="1">
    <source>
        <dbReference type="ARBA" id="ARBA00000085"/>
    </source>
</evidence>
<keyword evidence="5" id="KW-0597">Phosphoprotein</keyword>
<dbReference type="PANTHER" id="PTHR45528">
    <property type="entry name" value="SENSOR HISTIDINE KINASE CPXA"/>
    <property type="match status" value="1"/>
</dbReference>
<feature type="transmembrane region" description="Helical" evidence="15">
    <location>
        <begin position="208"/>
        <end position="229"/>
    </location>
</feature>
<dbReference type="SUPFAM" id="SSF47384">
    <property type="entry name" value="Homodimeric domain of signal transducing histidine kinase"/>
    <property type="match status" value="1"/>
</dbReference>
<evidence type="ECO:0000256" key="7">
    <source>
        <dbReference type="ARBA" id="ARBA00022692"/>
    </source>
</evidence>
<dbReference type="Gene3D" id="1.10.287.130">
    <property type="match status" value="1"/>
</dbReference>
<dbReference type="PROSITE" id="PS50885">
    <property type="entry name" value="HAMP"/>
    <property type="match status" value="1"/>
</dbReference>
<keyword evidence="10" id="KW-0067">ATP-binding</keyword>
<dbReference type="SMART" id="SM00304">
    <property type="entry name" value="HAMP"/>
    <property type="match status" value="1"/>
</dbReference>
<evidence type="ECO:0000256" key="12">
    <source>
        <dbReference type="ARBA" id="ARBA00023012"/>
    </source>
</evidence>
<evidence type="ECO:0000256" key="2">
    <source>
        <dbReference type="ARBA" id="ARBA00004651"/>
    </source>
</evidence>
<dbReference type="Pfam" id="PF00672">
    <property type="entry name" value="HAMP"/>
    <property type="match status" value="1"/>
</dbReference>
<dbReference type="Pfam" id="PF02518">
    <property type="entry name" value="HATPase_c"/>
    <property type="match status" value="1"/>
</dbReference>
<evidence type="ECO:0000259" key="16">
    <source>
        <dbReference type="PROSITE" id="PS50109"/>
    </source>
</evidence>
<evidence type="ECO:0000256" key="14">
    <source>
        <dbReference type="SAM" id="MobiDB-lite"/>
    </source>
</evidence>
<reference evidence="18 19" key="1">
    <citation type="submission" date="2019-08" db="EMBL/GenBank/DDBJ databases">
        <title>Microbe sample from Colwellia echini.</title>
        <authorList>
            <person name="Christiansen L."/>
            <person name="Pathiraja D."/>
            <person name="Schultz-Johansen M."/>
            <person name="Choi I.-G."/>
            <person name="Stougaard P."/>
        </authorList>
    </citation>
    <scope>NUCLEOTIDE SEQUENCE [LARGE SCALE GENOMIC DNA]</scope>
    <source>
        <strain evidence="18 19">A3</strain>
    </source>
</reference>
<comment type="catalytic activity">
    <reaction evidence="1">
        <text>ATP + protein L-histidine = ADP + protein N-phospho-L-histidine.</text>
        <dbReference type="EC" id="2.7.13.3"/>
    </reaction>
</comment>
<dbReference type="EMBL" id="PJAI02000023">
    <property type="protein sequence ID" value="TYK64517.1"/>
    <property type="molecule type" value="Genomic_DNA"/>
</dbReference>
<sequence>MKIQNKLFLFLFSFSLVLVTVLVLLMQWSIGKGMVEYVVSKEVETLKPVISTLSETYQVDNNWQSMTNNHHKFRQLITTQLDGSDFQESLRKGPPEKNRPTRNKNLNVEDLPPHLKDKRPPPHARGDKSRADFFDERSKRPLPPSESQAHYALLDDNQQLIVGSYRPKLDYVKSPITADGVIVGYLAISKRSLITQGYELAFIEQQQYYLWLIALFVMVLVALVTLPLARHIVEPIKQITHGMHKLTQGDYQQKINLKRRDELYELSRDYNELALTLSQNETARKRWLADISHELRTPVAILRGELEAMLDKVRPLTPENISSANDEVKHLQRLIDDLNLLTSTEVGGMRYRKQHEDLIDLLQYETKKYTTYLADAGISLALKLQTQSAIIYADKDRLVQLFENIMNNCIKYANATELAVTVTLDNASTPTIAANNVIITFADNGVGVENIHLAHLFDHLYRVEDSRNRKTGGSGLGLTICRHIVLAHQGEIIAQKSTSDGLAIIVKLPLIDNTQAA</sequence>
<feature type="domain" description="HAMP" evidence="17">
    <location>
        <begin position="230"/>
        <end position="282"/>
    </location>
</feature>
<dbReference type="Pfam" id="PF00512">
    <property type="entry name" value="HisKA"/>
    <property type="match status" value="1"/>
</dbReference>
<feature type="compositionally biased region" description="Basic and acidic residues" evidence="14">
    <location>
        <begin position="111"/>
        <end position="139"/>
    </location>
</feature>
<dbReference type="EC" id="2.7.13.3" evidence="3"/>
<dbReference type="SMART" id="SM00388">
    <property type="entry name" value="HisKA"/>
    <property type="match status" value="1"/>
</dbReference>
<dbReference type="Gene3D" id="3.30.565.10">
    <property type="entry name" value="Histidine kinase-like ATPase, C-terminal domain"/>
    <property type="match status" value="1"/>
</dbReference>
<dbReference type="InterPro" id="IPR036097">
    <property type="entry name" value="HisK_dim/P_sf"/>
</dbReference>
<evidence type="ECO:0000256" key="9">
    <source>
        <dbReference type="ARBA" id="ARBA00022777"/>
    </source>
</evidence>
<dbReference type="CDD" id="cd00082">
    <property type="entry name" value="HisKA"/>
    <property type="match status" value="1"/>
</dbReference>
<dbReference type="InterPro" id="IPR003661">
    <property type="entry name" value="HisK_dim/P_dom"/>
</dbReference>
<dbReference type="PANTHER" id="PTHR45528:SF1">
    <property type="entry name" value="SENSOR HISTIDINE KINASE CPXA"/>
    <property type="match status" value="1"/>
</dbReference>
<dbReference type="CDD" id="cd06225">
    <property type="entry name" value="HAMP"/>
    <property type="match status" value="1"/>
</dbReference>
<accession>A0ABY3MTJ5</accession>
<proteinExistence type="predicted"/>
<evidence type="ECO:0000259" key="17">
    <source>
        <dbReference type="PROSITE" id="PS50885"/>
    </source>
</evidence>
<keyword evidence="11 15" id="KW-1133">Transmembrane helix</keyword>
<dbReference type="InterPro" id="IPR005467">
    <property type="entry name" value="His_kinase_dom"/>
</dbReference>
<feature type="domain" description="Histidine kinase" evidence="16">
    <location>
        <begin position="290"/>
        <end position="512"/>
    </location>
</feature>
<dbReference type="SUPFAM" id="SSF55874">
    <property type="entry name" value="ATPase domain of HSP90 chaperone/DNA topoisomerase II/histidine kinase"/>
    <property type="match status" value="1"/>
</dbReference>
<dbReference type="SMART" id="SM00387">
    <property type="entry name" value="HATPase_c"/>
    <property type="match status" value="1"/>
</dbReference>
<evidence type="ECO:0000256" key="6">
    <source>
        <dbReference type="ARBA" id="ARBA00022679"/>
    </source>
</evidence>
<evidence type="ECO:0000256" key="4">
    <source>
        <dbReference type="ARBA" id="ARBA00022475"/>
    </source>
</evidence>
<evidence type="ECO:0000256" key="10">
    <source>
        <dbReference type="ARBA" id="ARBA00022840"/>
    </source>
</evidence>
<gene>
    <name evidence="18" type="ORF">CWS31_015215</name>
</gene>
<dbReference type="InterPro" id="IPR003594">
    <property type="entry name" value="HATPase_dom"/>
</dbReference>